<dbReference type="EMBL" id="JBHSJD010000011">
    <property type="protein sequence ID" value="MFC5023625.1"/>
    <property type="molecule type" value="Genomic_DNA"/>
</dbReference>
<sequence length="103" mass="11144">MRASDLLRAEVVDETGHRLGTVHDLRVVRSSTSAPWQLQAVVVGATGVAHRLGYATGEVRGPAPLSRTAHRLARRSQVVAWSRVIAYGEGRITVRATDHLGPQ</sequence>
<evidence type="ECO:0008006" key="3">
    <source>
        <dbReference type="Google" id="ProtNLM"/>
    </source>
</evidence>
<evidence type="ECO:0000313" key="2">
    <source>
        <dbReference type="Proteomes" id="UP001595829"/>
    </source>
</evidence>
<keyword evidence="2" id="KW-1185">Reference proteome</keyword>
<dbReference type="Gene3D" id="2.30.30.240">
    <property type="entry name" value="PRC-barrel domain"/>
    <property type="match status" value="1"/>
</dbReference>
<evidence type="ECO:0000313" key="1">
    <source>
        <dbReference type="EMBL" id="MFC5023625.1"/>
    </source>
</evidence>
<protein>
    <recommendedName>
        <fullName evidence="3">PRC-barrel domain-containing protein</fullName>
    </recommendedName>
</protein>
<reference evidence="2" key="1">
    <citation type="journal article" date="2019" name="Int. J. Syst. Evol. Microbiol.">
        <title>The Global Catalogue of Microorganisms (GCM) 10K type strain sequencing project: providing services to taxonomists for standard genome sequencing and annotation.</title>
        <authorList>
            <consortium name="The Broad Institute Genomics Platform"/>
            <consortium name="The Broad Institute Genome Sequencing Center for Infectious Disease"/>
            <person name="Wu L."/>
            <person name="Ma J."/>
        </authorList>
    </citation>
    <scope>NUCLEOTIDE SEQUENCE [LARGE SCALE GENOMIC DNA]</scope>
    <source>
        <strain evidence="2">CGMCC 4.1648</strain>
    </source>
</reference>
<dbReference type="Proteomes" id="UP001595829">
    <property type="component" value="Unassembled WGS sequence"/>
</dbReference>
<gene>
    <name evidence="1" type="ORF">ACFPM3_15915</name>
</gene>
<name>A0ABV9XDZ1_9ACTN</name>
<comment type="caution">
    <text evidence="1">The sequence shown here is derived from an EMBL/GenBank/DDBJ whole genome shotgun (WGS) entry which is preliminary data.</text>
</comment>
<organism evidence="1 2">
    <name type="scientific">Streptomyces coeruleoprunus</name>
    <dbReference type="NCBI Taxonomy" id="285563"/>
    <lineage>
        <taxon>Bacteria</taxon>
        <taxon>Bacillati</taxon>
        <taxon>Actinomycetota</taxon>
        <taxon>Actinomycetes</taxon>
        <taxon>Kitasatosporales</taxon>
        <taxon>Streptomycetaceae</taxon>
        <taxon>Streptomyces</taxon>
    </lineage>
</organism>
<accession>A0ABV9XDZ1</accession>
<dbReference type="RefSeq" id="WP_345687962.1">
    <property type="nucleotide sequence ID" value="NZ_BAABIT010000001.1"/>
</dbReference>
<proteinExistence type="predicted"/>